<gene>
    <name evidence="3" type="ORF">B5E91_07575</name>
</gene>
<name>A0A1Y4QHW8_9FIRM</name>
<dbReference type="EMBL" id="NFLB01000008">
    <property type="protein sequence ID" value="OUQ04864.1"/>
    <property type="molecule type" value="Genomic_DNA"/>
</dbReference>
<proteinExistence type="predicted"/>
<dbReference type="SUPFAM" id="SSF52172">
    <property type="entry name" value="CheY-like"/>
    <property type="match status" value="1"/>
</dbReference>
<evidence type="ECO:0000256" key="1">
    <source>
        <dbReference type="PROSITE-ProRule" id="PRU00169"/>
    </source>
</evidence>
<keyword evidence="1" id="KW-0597">Phosphoprotein</keyword>
<accession>A0A1Y4QHW8</accession>
<dbReference type="SMART" id="SM00850">
    <property type="entry name" value="LytTR"/>
    <property type="match status" value="1"/>
</dbReference>
<dbReference type="InterPro" id="IPR011006">
    <property type="entry name" value="CheY-like_superfamily"/>
</dbReference>
<reference evidence="4" key="1">
    <citation type="submission" date="2017-04" db="EMBL/GenBank/DDBJ databases">
        <title>Function of individual gut microbiota members based on whole genome sequencing of pure cultures obtained from chicken caecum.</title>
        <authorList>
            <person name="Medvecky M."/>
            <person name="Cejkova D."/>
            <person name="Polansky O."/>
            <person name="Karasova D."/>
            <person name="Kubasova T."/>
            <person name="Cizek A."/>
            <person name="Rychlik I."/>
        </authorList>
    </citation>
    <scope>NUCLEOTIDE SEQUENCE [LARGE SCALE GENOMIC DNA]</scope>
    <source>
        <strain evidence="4">An149</strain>
    </source>
</reference>
<dbReference type="Gene3D" id="3.40.50.2300">
    <property type="match status" value="1"/>
</dbReference>
<dbReference type="InterPro" id="IPR001789">
    <property type="entry name" value="Sig_transdc_resp-reg_receiver"/>
</dbReference>
<dbReference type="Proteomes" id="UP000196258">
    <property type="component" value="Unassembled WGS sequence"/>
</dbReference>
<dbReference type="Pfam" id="PF04397">
    <property type="entry name" value="LytTR"/>
    <property type="match status" value="1"/>
</dbReference>
<feature type="domain" description="Response regulatory" evidence="2">
    <location>
        <begin position="3"/>
        <end position="107"/>
    </location>
</feature>
<dbReference type="InterPro" id="IPR007492">
    <property type="entry name" value="LytTR_DNA-bd_dom"/>
</dbReference>
<dbReference type="Pfam" id="PF00072">
    <property type="entry name" value="Response_reg"/>
    <property type="match status" value="1"/>
</dbReference>
<dbReference type="PROSITE" id="PS50110">
    <property type="entry name" value="RESPONSE_REGULATORY"/>
    <property type="match status" value="1"/>
</dbReference>
<dbReference type="AlphaFoldDB" id="A0A1Y4QHW8"/>
<sequence length="219" mass="25895">MIKVAIVDDEQTICDKIKNILLKFDDIRTYTYNSLSLLDQKYDFILLDIEMPDYDGIEYSKKHLDQKIIFISSYDTRYKQAYGPNIYGYITKDNLETEIIENVSRMIKLIENDDMLSFKVNGQEVSIKQNKIIYFMYLGDKNIALVYENSQMIVKNQTIKSVMENLNDDFIMIDRGVVINKNRIDRICDEGIYLKGVNSLFYVSRRKRKEVVRAFYDTK</sequence>
<dbReference type="RefSeq" id="WP_087256545.1">
    <property type="nucleotide sequence ID" value="NZ_CAMMFM010000023.1"/>
</dbReference>
<dbReference type="GO" id="GO:0000160">
    <property type="term" value="P:phosphorelay signal transduction system"/>
    <property type="evidence" value="ECO:0007669"/>
    <property type="project" value="InterPro"/>
</dbReference>
<protein>
    <submittedName>
        <fullName evidence="3">Two-component system response regulator</fullName>
    </submittedName>
</protein>
<evidence type="ECO:0000313" key="4">
    <source>
        <dbReference type="Proteomes" id="UP000196258"/>
    </source>
</evidence>
<dbReference type="Gene3D" id="2.40.50.1020">
    <property type="entry name" value="LytTr DNA-binding domain"/>
    <property type="match status" value="1"/>
</dbReference>
<comment type="caution">
    <text evidence="3">The sequence shown here is derived from an EMBL/GenBank/DDBJ whole genome shotgun (WGS) entry which is preliminary data.</text>
</comment>
<dbReference type="SMART" id="SM00448">
    <property type="entry name" value="REC"/>
    <property type="match status" value="1"/>
</dbReference>
<dbReference type="CDD" id="cd00156">
    <property type="entry name" value="REC"/>
    <property type="match status" value="1"/>
</dbReference>
<evidence type="ECO:0000259" key="2">
    <source>
        <dbReference type="PROSITE" id="PS50110"/>
    </source>
</evidence>
<evidence type="ECO:0000313" key="3">
    <source>
        <dbReference type="EMBL" id="OUQ04864.1"/>
    </source>
</evidence>
<feature type="modified residue" description="4-aspartylphosphate" evidence="1">
    <location>
        <position position="48"/>
    </location>
</feature>
<dbReference type="GO" id="GO:0003677">
    <property type="term" value="F:DNA binding"/>
    <property type="evidence" value="ECO:0007669"/>
    <property type="project" value="InterPro"/>
</dbReference>
<organism evidence="3 4">
    <name type="scientific">Thomasclavelia spiroformis</name>
    <dbReference type="NCBI Taxonomy" id="29348"/>
    <lineage>
        <taxon>Bacteria</taxon>
        <taxon>Bacillati</taxon>
        <taxon>Bacillota</taxon>
        <taxon>Erysipelotrichia</taxon>
        <taxon>Erysipelotrichales</taxon>
        <taxon>Coprobacillaceae</taxon>
        <taxon>Thomasclavelia</taxon>
    </lineage>
</organism>